<dbReference type="Gene3D" id="3.30.200.20">
    <property type="entry name" value="Phosphorylase Kinase, domain 1"/>
    <property type="match status" value="1"/>
</dbReference>
<sequence>MHLPKLCANPLFVTCCGANARDLPKLPKRRVATVSSPKTVSTSDTCRTTPPSPREDLSSLELIVSGTHLDVFSLEDLNRITRGFSNSNFVGKGGFGPVYRGCIDQKVQPTRVAVKLLDHEGLQGHKEWLAEVRCLGKLRHPNLVKLIGYCCENEHRLLVYEFIANGSLEDHLFNNVLTPLSWHKRLKIAVAAAKGLCFLHEAEKPVIHRDFKPSNILLDNDYEAKLSDFGLAKDGPQGDDTHVSTRIMGSSGYAAPEYIMTGYNTLILTIIWHEVICFLLHLPDKSTRLHALNLPGHLTTKSDVYSFGVVLLELLTGKRSVDKTRPNRKRDLVEWSKRYLRDPQKLHRIMDPRLEDCYSTIGAQRVAALACQCISRNPKTRPDMKTIVTSLEPLLELRDIPMASCAYTIVADDRIVEMEIKHKE</sequence>
<evidence type="ECO:0000256" key="2">
    <source>
        <dbReference type="ARBA" id="ARBA00022527"/>
    </source>
</evidence>
<dbReference type="PANTHER" id="PTHR45621">
    <property type="entry name" value="OS01G0588500 PROTEIN-RELATED"/>
    <property type="match status" value="1"/>
</dbReference>
<evidence type="ECO:0000256" key="5">
    <source>
        <dbReference type="ARBA" id="ARBA00022777"/>
    </source>
</evidence>
<name>A0A835QHS5_VANPL</name>
<dbReference type="SUPFAM" id="SSF56112">
    <property type="entry name" value="Protein kinase-like (PK-like)"/>
    <property type="match status" value="1"/>
</dbReference>
<dbReference type="InterPro" id="IPR000719">
    <property type="entry name" value="Prot_kinase_dom"/>
</dbReference>
<evidence type="ECO:0000256" key="8">
    <source>
        <dbReference type="ARBA" id="ARBA00048679"/>
    </source>
</evidence>
<evidence type="ECO:0000313" key="11">
    <source>
        <dbReference type="Proteomes" id="UP000639772"/>
    </source>
</evidence>
<dbReference type="GO" id="GO:0004674">
    <property type="term" value="F:protein serine/threonine kinase activity"/>
    <property type="evidence" value="ECO:0007669"/>
    <property type="project" value="UniProtKB-KW"/>
</dbReference>
<comment type="catalytic activity">
    <reaction evidence="8">
        <text>L-seryl-[protein] + ATP = O-phospho-L-seryl-[protein] + ADP + H(+)</text>
        <dbReference type="Rhea" id="RHEA:17989"/>
        <dbReference type="Rhea" id="RHEA-COMP:9863"/>
        <dbReference type="Rhea" id="RHEA-COMP:11604"/>
        <dbReference type="ChEBI" id="CHEBI:15378"/>
        <dbReference type="ChEBI" id="CHEBI:29999"/>
        <dbReference type="ChEBI" id="CHEBI:30616"/>
        <dbReference type="ChEBI" id="CHEBI:83421"/>
        <dbReference type="ChEBI" id="CHEBI:456216"/>
        <dbReference type="EC" id="2.7.11.1"/>
    </reaction>
</comment>
<accession>A0A835QHS5</accession>
<dbReference type="EC" id="2.7.11.1" evidence="1"/>
<keyword evidence="5" id="KW-0418">Kinase</keyword>
<gene>
    <name evidence="10" type="ORF">HPP92_018545</name>
</gene>
<dbReference type="Pfam" id="PF07714">
    <property type="entry name" value="PK_Tyr_Ser-Thr"/>
    <property type="match status" value="2"/>
</dbReference>
<evidence type="ECO:0000256" key="4">
    <source>
        <dbReference type="ARBA" id="ARBA00022741"/>
    </source>
</evidence>
<dbReference type="InterPro" id="IPR050823">
    <property type="entry name" value="Plant_Ser_Thr_Prot_Kinase"/>
</dbReference>
<keyword evidence="6" id="KW-0067">ATP-binding</keyword>
<evidence type="ECO:0000256" key="7">
    <source>
        <dbReference type="ARBA" id="ARBA00047899"/>
    </source>
</evidence>
<dbReference type="GO" id="GO:0005524">
    <property type="term" value="F:ATP binding"/>
    <property type="evidence" value="ECO:0007669"/>
    <property type="project" value="UniProtKB-KW"/>
</dbReference>
<dbReference type="InterPro" id="IPR008271">
    <property type="entry name" value="Ser/Thr_kinase_AS"/>
</dbReference>
<dbReference type="AlphaFoldDB" id="A0A835QHS5"/>
<comment type="caution">
    <text evidence="10">The sequence shown here is derived from an EMBL/GenBank/DDBJ whole genome shotgun (WGS) entry which is preliminary data.</text>
</comment>
<evidence type="ECO:0000259" key="9">
    <source>
        <dbReference type="PROSITE" id="PS50011"/>
    </source>
</evidence>
<keyword evidence="3" id="KW-0808">Transferase</keyword>
<dbReference type="InterPro" id="IPR001245">
    <property type="entry name" value="Ser-Thr/Tyr_kinase_cat_dom"/>
</dbReference>
<comment type="catalytic activity">
    <reaction evidence="7">
        <text>L-threonyl-[protein] + ATP = O-phospho-L-threonyl-[protein] + ADP + H(+)</text>
        <dbReference type="Rhea" id="RHEA:46608"/>
        <dbReference type="Rhea" id="RHEA-COMP:11060"/>
        <dbReference type="Rhea" id="RHEA-COMP:11605"/>
        <dbReference type="ChEBI" id="CHEBI:15378"/>
        <dbReference type="ChEBI" id="CHEBI:30013"/>
        <dbReference type="ChEBI" id="CHEBI:30616"/>
        <dbReference type="ChEBI" id="CHEBI:61977"/>
        <dbReference type="ChEBI" id="CHEBI:456216"/>
        <dbReference type="EC" id="2.7.11.1"/>
    </reaction>
</comment>
<evidence type="ECO:0000256" key="1">
    <source>
        <dbReference type="ARBA" id="ARBA00012513"/>
    </source>
</evidence>
<dbReference type="Proteomes" id="UP000639772">
    <property type="component" value="Chromosome 9"/>
</dbReference>
<protein>
    <recommendedName>
        <fullName evidence="1">non-specific serine/threonine protein kinase</fullName>
        <ecNumber evidence="1">2.7.11.1</ecNumber>
    </recommendedName>
</protein>
<dbReference type="Gene3D" id="1.10.510.10">
    <property type="entry name" value="Transferase(Phosphotransferase) domain 1"/>
    <property type="match status" value="1"/>
</dbReference>
<dbReference type="CDD" id="cd14066">
    <property type="entry name" value="STKc_IRAK"/>
    <property type="match status" value="1"/>
</dbReference>
<dbReference type="FunFam" id="3.30.200.20:FF:000228">
    <property type="entry name" value="Serine/threonine-protein kinase BIK1"/>
    <property type="match status" value="1"/>
</dbReference>
<dbReference type="OrthoDB" id="4062651at2759"/>
<feature type="domain" description="Protein kinase" evidence="9">
    <location>
        <begin position="84"/>
        <end position="395"/>
    </location>
</feature>
<evidence type="ECO:0000313" key="10">
    <source>
        <dbReference type="EMBL" id="KAG0469217.1"/>
    </source>
</evidence>
<dbReference type="PROSITE" id="PS00108">
    <property type="entry name" value="PROTEIN_KINASE_ST"/>
    <property type="match status" value="1"/>
</dbReference>
<dbReference type="EMBL" id="JADCNM010000009">
    <property type="protein sequence ID" value="KAG0469217.1"/>
    <property type="molecule type" value="Genomic_DNA"/>
</dbReference>
<evidence type="ECO:0000256" key="3">
    <source>
        <dbReference type="ARBA" id="ARBA00022679"/>
    </source>
</evidence>
<dbReference type="PROSITE" id="PS50011">
    <property type="entry name" value="PROTEIN_KINASE_DOM"/>
    <property type="match status" value="1"/>
</dbReference>
<reference evidence="10 11" key="1">
    <citation type="journal article" date="2020" name="Nat. Food">
        <title>A phased Vanilla planifolia genome enables genetic improvement of flavour and production.</title>
        <authorList>
            <person name="Hasing T."/>
            <person name="Tang H."/>
            <person name="Brym M."/>
            <person name="Khazi F."/>
            <person name="Huang T."/>
            <person name="Chambers A.H."/>
        </authorList>
    </citation>
    <scope>NUCLEOTIDE SEQUENCE [LARGE SCALE GENOMIC DNA]</scope>
    <source>
        <tissue evidence="10">Leaf</tissue>
    </source>
</reference>
<keyword evidence="2" id="KW-0723">Serine/threonine-protein kinase</keyword>
<proteinExistence type="predicted"/>
<dbReference type="FunFam" id="1.10.510.10:FF:001023">
    <property type="entry name" value="Os07g0541700 protein"/>
    <property type="match status" value="1"/>
</dbReference>
<organism evidence="10 11">
    <name type="scientific">Vanilla planifolia</name>
    <name type="common">Vanilla</name>
    <dbReference type="NCBI Taxonomy" id="51239"/>
    <lineage>
        <taxon>Eukaryota</taxon>
        <taxon>Viridiplantae</taxon>
        <taxon>Streptophyta</taxon>
        <taxon>Embryophyta</taxon>
        <taxon>Tracheophyta</taxon>
        <taxon>Spermatophyta</taxon>
        <taxon>Magnoliopsida</taxon>
        <taxon>Liliopsida</taxon>
        <taxon>Asparagales</taxon>
        <taxon>Orchidaceae</taxon>
        <taxon>Vanilloideae</taxon>
        <taxon>Vanilleae</taxon>
        <taxon>Vanilla</taxon>
    </lineage>
</organism>
<dbReference type="InterPro" id="IPR011009">
    <property type="entry name" value="Kinase-like_dom_sf"/>
</dbReference>
<evidence type="ECO:0000256" key="6">
    <source>
        <dbReference type="ARBA" id="ARBA00022840"/>
    </source>
</evidence>
<keyword evidence="4" id="KW-0547">Nucleotide-binding</keyword>